<dbReference type="Pfam" id="PF20560">
    <property type="entry name" value="MotA_N"/>
    <property type="match status" value="1"/>
</dbReference>
<organism evidence="15 16">
    <name type="scientific">Clostridium bornimense</name>
    <dbReference type="NCBI Taxonomy" id="1216932"/>
    <lineage>
        <taxon>Bacteria</taxon>
        <taxon>Bacillati</taxon>
        <taxon>Bacillota</taxon>
        <taxon>Clostridia</taxon>
        <taxon>Eubacteriales</taxon>
        <taxon>Clostridiaceae</taxon>
        <taxon>Clostridium</taxon>
    </lineage>
</organism>
<gene>
    <name evidence="15" type="primary">motA</name>
    <name evidence="15" type="ORF">CM240_1619</name>
</gene>
<keyword evidence="16" id="KW-1185">Reference proteome</keyword>
<dbReference type="InterPro" id="IPR046786">
    <property type="entry name" value="MotA_N"/>
</dbReference>
<evidence type="ECO:0000256" key="5">
    <source>
        <dbReference type="ARBA" id="ARBA00022500"/>
    </source>
</evidence>
<name>W6S384_9CLOT</name>
<keyword evidence="3" id="KW-0813">Transport</keyword>
<evidence type="ECO:0000256" key="6">
    <source>
        <dbReference type="ARBA" id="ARBA00022692"/>
    </source>
</evidence>
<evidence type="ECO:0000259" key="13">
    <source>
        <dbReference type="Pfam" id="PF01618"/>
    </source>
</evidence>
<sequence length="262" mass="28350">MDISSIIFLFIGILSLILGFVLEGGSIGGLLEPTAALIVFGGTLGAVGVSFPMKEIKRIPKMIAVIFKKQNQDLVQTLEEFKYIAGEVRKNGLLQLEEVINNKDMDPFMKKGLQMAIDGVEPEVIKECLEVEATMISQRHRAGAKIFDSAGGYAPTLGIIGTVLGLIHVLGSMNDTSTLGSKIAVAFVATLYGVFSANILWMPIGSRLKNLDSDELKRNSMIIDGVLAVQEGRSPQAITNKLIGYIDKNYVNKFTNIEGQGD</sequence>
<comment type="subcellular location">
    <subcellularLocation>
        <location evidence="1">Cell membrane</location>
        <topology evidence="1">Multi-pass membrane protein</topology>
    </subcellularLocation>
</comment>
<feature type="transmembrane region" description="Helical" evidence="12">
    <location>
        <begin position="34"/>
        <end position="53"/>
    </location>
</feature>
<dbReference type="Pfam" id="PF01618">
    <property type="entry name" value="MotA_ExbB"/>
    <property type="match status" value="1"/>
</dbReference>
<evidence type="ECO:0000256" key="9">
    <source>
        <dbReference type="ARBA" id="ARBA00022989"/>
    </source>
</evidence>
<evidence type="ECO:0000256" key="11">
    <source>
        <dbReference type="ARBA" id="ARBA00023136"/>
    </source>
</evidence>
<evidence type="ECO:0000256" key="10">
    <source>
        <dbReference type="ARBA" id="ARBA00023065"/>
    </source>
</evidence>
<evidence type="ECO:0000256" key="12">
    <source>
        <dbReference type="SAM" id="Phobius"/>
    </source>
</evidence>
<dbReference type="KEGG" id="clt:CM240_1619"/>
<dbReference type="HOGENOM" id="CLU_079895_1_0_9"/>
<dbReference type="OrthoDB" id="9806929at2"/>
<reference evidence="15 16" key="1">
    <citation type="submission" date="2013-11" db="EMBL/GenBank/DDBJ databases">
        <title>Complete genome sequence of Clostridum sp. M2/40.</title>
        <authorList>
            <person name="Wibberg D."/>
            <person name="Puehler A."/>
            <person name="Schlueter A."/>
        </authorList>
    </citation>
    <scope>NUCLEOTIDE SEQUENCE [LARGE SCALE GENOMIC DNA]</scope>
    <source>
        <strain evidence="16">M2/40</strain>
    </source>
</reference>
<keyword evidence="9 12" id="KW-1133">Transmembrane helix</keyword>
<feature type="domain" description="MotA/TolQ/ExbB proton channel" evidence="13">
    <location>
        <begin position="102"/>
        <end position="217"/>
    </location>
</feature>
<keyword evidence="4" id="KW-1003">Cell membrane</keyword>
<dbReference type="InterPro" id="IPR002898">
    <property type="entry name" value="MotA_ExbB_proton_chnl"/>
</dbReference>
<evidence type="ECO:0000256" key="2">
    <source>
        <dbReference type="ARBA" id="ARBA00008038"/>
    </source>
</evidence>
<feature type="transmembrane region" description="Helical" evidence="12">
    <location>
        <begin position="150"/>
        <end position="171"/>
    </location>
</feature>
<feature type="transmembrane region" description="Helical" evidence="12">
    <location>
        <begin position="183"/>
        <end position="201"/>
    </location>
</feature>
<keyword evidence="7" id="KW-0283">Flagellar rotation</keyword>
<dbReference type="PANTHER" id="PTHR30433">
    <property type="entry name" value="CHEMOTAXIS PROTEIN MOTA"/>
    <property type="match status" value="1"/>
</dbReference>
<dbReference type="PANTHER" id="PTHR30433:SF3">
    <property type="entry name" value="MOTILITY PROTEIN A"/>
    <property type="match status" value="1"/>
</dbReference>
<evidence type="ECO:0000256" key="8">
    <source>
        <dbReference type="ARBA" id="ARBA00022781"/>
    </source>
</evidence>
<dbReference type="GO" id="GO:0005886">
    <property type="term" value="C:plasma membrane"/>
    <property type="evidence" value="ECO:0007669"/>
    <property type="project" value="UniProtKB-SubCell"/>
</dbReference>
<dbReference type="GO" id="GO:1902600">
    <property type="term" value="P:proton transmembrane transport"/>
    <property type="evidence" value="ECO:0007669"/>
    <property type="project" value="UniProtKB-KW"/>
</dbReference>
<evidence type="ECO:0000256" key="4">
    <source>
        <dbReference type="ARBA" id="ARBA00022475"/>
    </source>
</evidence>
<comment type="similarity">
    <text evidence="2">Belongs to the MotA family.</text>
</comment>
<dbReference type="eggNOG" id="COG1291">
    <property type="taxonomic scope" value="Bacteria"/>
</dbReference>
<feature type="domain" description="Motility protein A N-terminal" evidence="14">
    <location>
        <begin position="9"/>
        <end position="91"/>
    </location>
</feature>
<dbReference type="RefSeq" id="WP_044038149.1">
    <property type="nucleotide sequence ID" value="NZ_HG917868.1"/>
</dbReference>
<dbReference type="STRING" id="1216932.CM240_1619"/>
<dbReference type="GO" id="GO:0006935">
    <property type="term" value="P:chemotaxis"/>
    <property type="evidence" value="ECO:0007669"/>
    <property type="project" value="UniProtKB-KW"/>
</dbReference>
<protein>
    <submittedName>
        <fullName evidence="15">Uncharacterized protein</fullName>
    </submittedName>
</protein>
<dbReference type="NCBIfam" id="NF006583">
    <property type="entry name" value="PRK09109.1"/>
    <property type="match status" value="1"/>
</dbReference>
<dbReference type="InterPro" id="IPR047055">
    <property type="entry name" value="MotA-like"/>
</dbReference>
<keyword evidence="6 12" id="KW-0812">Transmembrane</keyword>
<dbReference type="GO" id="GO:0071978">
    <property type="term" value="P:bacterial-type flagellum-dependent swarming motility"/>
    <property type="evidence" value="ECO:0007669"/>
    <property type="project" value="InterPro"/>
</dbReference>
<dbReference type="PROSITE" id="PS01307">
    <property type="entry name" value="MOTA"/>
    <property type="match status" value="1"/>
</dbReference>
<dbReference type="EMBL" id="HG917868">
    <property type="protein sequence ID" value="CDM68777.1"/>
    <property type="molecule type" value="Genomic_DNA"/>
</dbReference>
<evidence type="ECO:0000256" key="7">
    <source>
        <dbReference type="ARBA" id="ARBA00022779"/>
    </source>
</evidence>
<feature type="transmembrane region" description="Helical" evidence="12">
    <location>
        <begin position="7"/>
        <end position="28"/>
    </location>
</feature>
<proteinExistence type="inferred from homology"/>
<evidence type="ECO:0000259" key="14">
    <source>
        <dbReference type="Pfam" id="PF20560"/>
    </source>
</evidence>
<keyword evidence="10" id="KW-0406">Ion transport</keyword>
<accession>W6S384</accession>
<evidence type="ECO:0000256" key="1">
    <source>
        <dbReference type="ARBA" id="ARBA00004651"/>
    </source>
</evidence>
<keyword evidence="5" id="KW-0145">Chemotaxis</keyword>
<dbReference type="AlphaFoldDB" id="W6S384"/>
<dbReference type="Proteomes" id="UP000019426">
    <property type="component" value="Chromosome M2/40_rep1"/>
</dbReference>
<evidence type="ECO:0000256" key="3">
    <source>
        <dbReference type="ARBA" id="ARBA00022448"/>
    </source>
</evidence>
<evidence type="ECO:0000313" key="15">
    <source>
        <dbReference type="EMBL" id="CDM68777.1"/>
    </source>
</evidence>
<evidence type="ECO:0000313" key="16">
    <source>
        <dbReference type="Proteomes" id="UP000019426"/>
    </source>
</evidence>
<keyword evidence="11 12" id="KW-0472">Membrane</keyword>
<dbReference type="InterPro" id="IPR000540">
    <property type="entry name" value="Flag_MotA_CS"/>
</dbReference>
<keyword evidence="8" id="KW-0375">Hydrogen ion transport</keyword>
<dbReference type="PATRIC" id="fig|1216932.3.peg.1612"/>